<protein>
    <submittedName>
        <fullName evidence="1">Uncharacterized protein</fullName>
    </submittedName>
</protein>
<sequence length="100" mass="11510">MWQSTLSAPYRTDSADRLKMSVPRDRAALRSNWISFDPSLTKVFSKASFLHVRVSISFVRSVRQFLVHKLNKVIESDLLIAIFFKIACHLQKCLKVTLQA</sequence>
<dbReference type="EMBL" id="GBXM01028593">
    <property type="protein sequence ID" value="JAH79984.1"/>
    <property type="molecule type" value="Transcribed_RNA"/>
</dbReference>
<reference evidence="1" key="1">
    <citation type="submission" date="2014-11" db="EMBL/GenBank/DDBJ databases">
        <authorList>
            <person name="Amaro Gonzalez C."/>
        </authorList>
    </citation>
    <scope>NUCLEOTIDE SEQUENCE</scope>
</reference>
<accession>A0A0E9VPC3</accession>
<reference evidence="1" key="2">
    <citation type="journal article" date="2015" name="Fish Shellfish Immunol.">
        <title>Early steps in the European eel (Anguilla anguilla)-Vibrio vulnificus interaction in the gills: Role of the RtxA13 toxin.</title>
        <authorList>
            <person name="Callol A."/>
            <person name="Pajuelo D."/>
            <person name="Ebbesson L."/>
            <person name="Teles M."/>
            <person name="MacKenzie S."/>
            <person name="Amaro C."/>
        </authorList>
    </citation>
    <scope>NUCLEOTIDE SEQUENCE</scope>
</reference>
<proteinExistence type="predicted"/>
<evidence type="ECO:0000313" key="1">
    <source>
        <dbReference type="EMBL" id="JAH79984.1"/>
    </source>
</evidence>
<dbReference type="AlphaFoldDB" id="A0A0E9VPC3"/>
<organism evidence="1">
    <name type="scientific">Anguilla anguilla</name>
    <name type="common">European freshwater eel</name>
    <name type="synonym">Muraena anguilla</name>
    <dbReference type="NCBI Taxonomy" id="7936"/>
    <lineage>
        <taxon>Eukaryota</taxon>
        <taxon>Metazoa</taxon>
        <taxon>Chordata</taxon>
        <taxon>Craniata</taxon>
        <taxon>Vertebrata</taxon>
        <taxon>Euteleostomi</taxon>
        <taxon>Actinopterygii</taxon>
        <taxon>Neopterygii</taxon>
        <taxon>Teleostei</taxon>
        <taxon>Anguilliformes</taxon>
        <taxon>Anguillidae</taxon>
        <taxon>Anguilla</taxon>
    </lineage>
</organism>
<name>A0A0E9VPC3_ANGAN</name>